<evidence type="ECO:0000313" key="2">
    <source>
        <dbReference type="Proteomes" id="UP001590951"/>
    </source>
</evidence>
<comment type="caution">
    <text evidence="1">The sequence shown here is derived from an EMBL/GenBank/DDBJ whole genome shotgun (WGS) entry which is preliminary data.</text>
</comment>
<gene>
    <name evidence="1" type="ORF">ABVK25_010405</name>
</gene>
<proteinExistence type="predicted"/>
<dbReference type="EMBL" id="JBHFEH010000066">
    <property type="protein sequence ID" value="KAL2049308.1"/>
    <property type="molecule type" value="Genomic_DNA"/>
</dbReference>
<organism evidence="1 2">
    <name type="scientific">Lepraria finkii</name>
    <dbReference type="NCBI Taxonomy" id="1340010"/>
    <lineage>
        <taxon>Eukaryota</taxon>
        <taxon>Fungi</taxon>
        <taxon>Dikarya</taxon>
        <taxon>Ascomycota</taxon>
        <taxon>Pezizomycotina</taxon>
        <taxon>Lecanoromycetes</taxon>
        <taxon>OSLEUM clade</taxon>
        <taxon>Lecanoromycetidae</taxon>
        <taxon>Lecanorales</taxon>
        <taxon>Lecanorineae</taxon>
        <taxon>Stereocaulaceae</taxon>
        <taxon>Lepraria</taxon>
    </lineage>
</organism>
<accession>A0ABR4AVZ0</accession>
<name>A0ABR4AVZ0_9LECA</name>
<evidence type="ECO:0000313" key="1">
    <source>
        <dbReference type="EMBL" id="KAL2049308.1"/>
    </source>
</evidence>
<protein>
    <submittedName>
        <fullName evidence="1">Uncharacterized protein</fullName>
    </submittedName>
</protein>
<keyword evidence="2" id="KW-1185">Reference proteome</keyword>
<reference evidence="1 2" key="1">
    <citation type="submission" date="2024-09" db="EMBL/GenBank/DDBJ databases">
        <title>Rethinking Asexuality: The Enigmatic Case of Functional Sexual Genes in Lepraria (Stereocaulaceae).</title>
        <authorList>
            <person name="Doellman M."/>
            <person name="Sun Y."/>
            <person name="Barcenas-Pena A."/>
            <person name="Lumbsch H.T."/>
            <person name="Grewe F."/>
        </authorList>
    </citation>
    <scope>NUCLEOTIDE SEQUENCE [LARGE SCALE GENOMIC DNA]</scope>
    <source>
        <strain evidence="1 2">Grewe 0041</strain>
    </source>
</reference>
<dbReference type="Proteomes" id="UP001590951">
    <property type="component" value="Unassembled WGS sequence"/>
</dbReference>
<sequence>MESPVMKKRKAINDFFTPITKHKASTIPRTELNAMGKEEADCVTAQMTSVPGLTIHHDFVNYNEE</sequence>